<keyword evidence="3" id="KW-0732">Signal</keyword>
<dbReference type="EMBL" id="GBBK01001755">
    <property type="protein sequence ID" value="JAC22727.1"/>
    <property type="molecule type" value="mRNA"/>
</dbReference>
<accession>A0A023FM47</accession>
<dbReference type="CDD" id="cd09120">
    <property type="entry name" value="PLDc_DNaseII_1"/>
    <property type="match status" value="1"/>
</dbReference>
<dbReference type="PROSITE" id="PS51257">
    <property type="entry name" value="PROKAR_LIPOPROTEIN"/>
    <property type="match status" value="1"/>
</dbReference>
<feature type="signal peptide" evidence="3">
    <location>
        <begin position="1"/>
        <end position="24"/>
    </location>
</feature>
<dbReference type="InterPro" id="IPR004947">
    <property type="entry name" value="DNase_II"/>
</dbReference>
<protein>
    <submittedName>
        <fullName evidence="4">Putative deoxyribonuclease ii</fullName>
    </submittedName>
</protein>
<proteinExistence type="evidence at transcript level"/>
<name>A0A023FM47_AMBCJ</name>
<organism evidence="4">
    <name type="scientific">Amblyomma cajennense</name>
    <name type="common">Cayenne tick</name>
    <name type="synonym">Acarus cajennensis</name>
    <dbReference type="NCBI Taxonomy" id="34607"/>
    <lineage>
        <taxon>Eukaryota</taxon>
        <taxon>Metazoa</taxon>
        <taxon>Ecdysozoa</taxon>
        <taxon>Arthropoda</taxon>
        <taxon>Chelicerata</taxon>
        <taxon>Arachnida</taxon>
        <taxon>Acari</taxon>
        <taxon>Parasitiformes</taxon>
        <taxon>Ixodida</taxon>
        <taxon>Ixodoidea</taxon>
        <taxon>Ixodidae</taxon>
        <taxon>Amblyomminae</taxon>
        <taxon>Amblyomma</taxon>
    </lineage>
</organism>
<dbReference type="PANTHER" id="PTHR10858">
    <property type="entry name" value="DEOXYRIBONUCLEASE II"/>
    <property type="match status" value="1"/>
</dbReference>
<reference evidence="4" key="1">
    <citation type="submission" date="2014-03" db="EMBL/GenBank/DDBJ databases">
        <title>The sialotranscriptome of Amblyomma triste, Amblyomma parvum and Amblyomma cajennense ticks, uncovered by 454-based RNA-seq.</title>
        <authorList>
            <person name="Garcia G.R."/>
            <person name="Gardinassi L.G."/>
            <person name="Ribeiro J.M."/>
            <person name="Anatriello E."/>
            <person name="Ferreira B.R."/>
            <person name="Moreira H.N."/>
            <person name="Mafra C."/>
            <person name="Olegario M.M."/>
            <person name="Szabo P.J."/>
            <person name="Miranda-Santos I.K."/>
            <person name="Maruyama S.R."/>
        </authorList>
    </citation>
    <scope>NUCLEOTIDE SEQUENCE</scope>
    <source>
        <strain evidence="4">Uberlandia</strain>
        <tissue evidence="4">Salivary glands</tissue>
    </source>
</reference>
<sequence>MPRTVLSAAIFFVTACFTSPGVFGQKIMCKNPAGKPVDWFVVYKLPKTKPVNGYIPLRGGEMAYFDSSTQGTWILLRSDIYLPIYNPIRETLAPIYGKTQDRNVAFLAYNDQLPEKFKGTRGGHSKGILLAGTKQKQGLVWLQHSVPRFVEDLNQGYAYPDSGRENGQLFLCLSLPLHSVNTVAQHLQVQAANVYLSNSPDWASKYQDFWKILQRNYTRSPKQMQVDVLLTRRKQEHVLAIAKPPNYPKDIYTEELGSQMNDSIMVQSWQNGAGGAQTMHCTNKYNVNDVNMIGVFTKSGKAAFSSKEDHSKWYVTRRKNIFCFSSLNRMRSQMKRGGEITCLLDPGLAELFRKSIVLRNRCKNDKAE</sequence>
<dbReference type="GO" id="GO:0004531">
    <property type="term" value="F:deoxyribonuclease II activity"/>
    <property type="evidence" value="ECO:0007669"/>
    <property type="project" value="InterPro"/>
</dbReference>
<evidence type="ECO:0000313" key="4">
    <source>
        <dbReference type="EMBL" id="JAC22727.1"/>
    </source>
</evidence>
<feature type="chain" id="PRO_5001521036" evidence="3">
    <location>
        <begin position="25"/>
        <end position="368"/>
    </location>
</feature>
<evidence type="ECO:0000256" key="1">
    <source>
        <dbReference type="ARBA" id="ARBA00007527"/>
    </source>
</evidence>
<dbReference type="Pfam" id="PF03265">
    <property type="entry name" value="DNase_II"/>
    <property type="match status" value="1"/>
</dbReference>
<evidence type="ECO:0000256" key="2">
    <source>
        <dbReference type="ARBA" id="ARBA00022801"/>
    </source>
</evidence>
<dbReference type="AlphaFoldDB" id="A0A023FM47"/>
<comment type="similarity">
    <text evidence="1">Belongs to the DNase II family.</text>
</comment>
<dbReference type="PANTHER" id="PTHR10858:SF23">
    <property type="entry name" value="DEOXYRIBONUCLEASE II"/>
    <property type="match status" value="1"/>
</dbReference>
<keyword evidence="2" id="KW-0378">Hydrolase</keyword>
<evidence type="ECO:0000256" key="3">
    <source>
        <dbReference type="SAM" id="SignalP"/>
    </source>
</evidence>
<dbReference type="GO" id="GO:0006309">
    <property type="term" value="P:apoptotic DNA fragmentation"/>
    <property type="evidence" value="ECO:0007669"/>
    <property type="project" value="TreeGrafter"/>
</dbReference>